<organism evidence="1 2">
    <name type="scientific">Paenibacillus aurantiacus</name>
    <dbReference type="NCBI Taxonomy" id="1936118"/>
    <lineage>
        <taxon>Bacteria</taxon>
        <taxon>Bacillati</taxon>
        <taxon>Bacillota</taxon>
        <taxon>Bacilli</taxon>
        <taxon>Bacillales</taxon>
        <taxon>Paenibacillaceae</taxon>
        <taxon>Paenibacillus</taxon>
    </lineage>
</organism>
<proteinExistence type="predicted"/>
<comment type="caution">
    <text evidence="1">The sequence shown here is derived from an EMBL/GenBank/DDBJ whole genome shotgun (WGS) entry which is preliminary data.</text>
</comment>
<accession>A0ABV5KK87</accession>
<reference evidence="1 2" key="1">
    <citation type="submission" date="2024-09" db="EMBL/GenBank/DDBJ databases">
        <authorList>
            <person name="Sun Q."/>
            <person name="Mori K."/>
        </authorList>
    </citation>
    <scope>NUCLEOTIDE SEQUENCE [LARGE SCALE GENOMIC DNA]</scope>
    <source>
        <strain evidence="1 2">TISTR 2452</strain>
    </source>
</reference>
<name>A0ABV5KK87_9BACL</name>
<evidence type="ECO:0000313" key="2">
    <source>
        <dbReference type="Proteomes" id="UP001589747"/>
    </source>
</evidence>
<gene>
    <name evidence="1" type="ORF">ACFFSY_06795</name>
</gene>
<protein>
    <recommendedName>
        <fullName evidence="3">ASCH domain-containing protein</fullName>
    </recommendedName>
</protein>
<dbReference type="Proteomes" id="UP001589747">
    <property type="component" value="Unassembled WGS sequence"/>
</dbReference>
<dbReference type="EMBL" id="JBHMDO010000012">
    <property type="protein sequence ID" value="MFB9325629.1"/>
    <property type="molecule type" value="Genomic_DNA"/>
</dbReference>
<evidence type="ECO:0000313" key="1">
    <source>
        <dbReference type="EMBL" id="MFB9325629.1"/>
    </source>
</evidence>
<evidence type="ECO:0008006" key="3">
    <source>
        <dbReference type="Google" id="ProtNLM"/>
    </source>
</evidence>
<sequence>MRTIILSLKPAPFEQMIAGIKKHEFRRKFMDEPVQAFIYVSSPVKAIRAYAEFGIPIADTPERLGHIAEQEGTGTAGGIADYLDGLEHGYALPVRLIREIEPISLDELRTAFQFTPPQSYCRISAYPGLSDTLFERLRRAQSEGLSSISD</sequence>
<keyword evidence="2" id="KW-1185">Reference proteome</keyword>
<dbReference type="RefSeq" id="WP_377491831.1">
    <property type="nucleotide sequence ID" value="NZ_JBHMDO010000012.1"/>
</dbReference>